<evidence type="ECO:0000259" key="7">
    <source>
        <dbReference type="PROSITE" id="PS51755"/>
    </source>
</evidence>
<dbReference type="GO" id="GO:0000976">
    <property type="term" value="F:transcription cis-regulatory region binding"/>
    <property type="evidence" value="ECO:0007669"/>
    <property type="project" value="TreeGrafter"/>
</dbReference>
<keyword evidence="9" id="KW-1185">Reference proteome</keyword>
<dbReference type="InterPro" id="IPR039420">
    <property type="entry name" value="WalR-like"/>
</dbReference>
<dbReference type="GO" id="GO:0032993">
    <property type="term" value="C:protein-DNA complex"/>
    <property type="evidence" value="ECO:0007669"/>
    <property type="project" value="TreeGrafter"/>
</dbReference>
<dbReference type="KEGG" id="psti:SOO65_16935"/>
<dbReference type="SUPFAM" id="SSF46894">
    <property type="entry name" value="C-terminal effector domain of the bipartite response regulators"/>
    <property type="match status" value="1"/>
</dbReference>
<dbReference type="Gene3D" id="1.10.10.10">
    <property type="entry name" value="Winged helix-like DNA-binding domain superfamily/Winged helix DNA-binding domain"/>
    <property type="match status" value="1"/>
</dbReference>
<evidence type="ECO:0000313" key="9">
    <source>
        <dbReference type="Proteomes" id="UP001324634"/>
    </source>
</evidence>
<reference evidence="8 9" key="1">
    <citation type="submission" date="2023-11" db="EMBL/GenBank/DDBJ databases">
        <title>Peredibacter starrii A3.12.</title>
        <authorList>
            <person name="Mitchell R.J."/>
        </authorList>
    </citation>
    <scope>NUCLEOTIDE SEQUENCE [LARGE SCALE GENOMIC DNA]</scope>
    <source>
        <strain evidence="8 9">A3.12</strain>
    </source>
</reference>
<dbReference type="InterPro" id="IPR011006">
    <property type="entry name" value="CheY-like_superfamily"/>
</dbReference>
<dbReference type="GO" id="GO:0000156">
    <property type="term" value="F:phosphorelay response regulator activity"/>
    <property type="evidence" value="ECO:0007669"/>
    <property type="project" value="TreeGrafter"/>
</dbReference>
<dbReference type="Pfam" id="PF00486">
    <property type="entry name" value="Trans_reg_C"/>
    <property type="match status" value="1"/>
</dbReference>
<dbReference type="Proteomes" id="UP001324634">
    <property type="component" value="Chromosome"/>
</dbReference>
<dbReference type="Pfam" id="PF00072">
    <property type="entry name" value="Response_reg"/>
    <property type="match status" value="1"/>
</dbReference>
<gene>
    <name evidence="8" type="ORF">SOO65_16935</name>
</gene>
<dbReference type="CDD" id="cd00383">
    <property type="entry name" value="trans_reg_C"/>
    <property type="match status" value="1"/>
</dbReference>
<feature type="DNA-binding region" description="OmpR/PhoB-type" evidence="5">
    <location>
        <begin position="119"/>
        <end position="220"/>
    </location>
</feature>
<dbReference type="GO" id="GO:0005829">
    <property type="term" value="C:cytosol"/>
    <property type="evidence" value="ECO:0007669"/>
    <property type="project" value="TreeGrafter"/>
</dbReference>
<dbReference type="GO" id="GO:0006355">
    <property type="term" value="P:regulation of DNA-templated transcription"/>
    <property type="evidence" value="ECO:0007669"/>
    <property type="project" value="InterPro"/>
</dbReference>
<evidence type="ECO:0000256" key="4">
    <source>
        <dbReference type="PROSITE-ProRule" id="PRU00169"/>
    </source>
</evidence>
<dbReference type="InterPro" id="IPR001789">
    <property type="entry name" value="Sig_transdc_resp-reg_receiver"/>
</dbReference>
<dbReference type="PROSITE" id="PS50110">
    <property type="entry name" value="RESPONSE_REGULATORY"/>
    <property type="match status" value="1"/>
</dbReference>
<accession>A0AAX4HME1</accession>
<keyword evidence="3 5" id="KW-0238">DNA-binding</keyword>
<dbReference type="RefSeq" id="WP_321393087.1">
    <property type="nucleotide sequence ID" value="NZ_CP139487.1"/>
</dbReference>
<keyword evidence="1 4" id="KW-0597">Phosphoprotein</keyword>
<evidence type="ECO:0000256" key="1">
    <source>
        <dbReference type="ARBA" id="ARBA00022553"/>
    </source>
</evidence>
<organism evidence="8 9">
    <name type="scientific">Peredibacter starrii</name>
    <dbReference type="NCBI Taxonomy" id="28202"/>
    <lineage>
        <taxon>Bacteria</taxon>
        <taxon>Pseudomonadati</taxon>
        <taxon>Bdellovibrionota</taxon>
        <taxon>Bacteriovoracia</taxon>
        <taxon>Bacteriovoracales</taxon>
        <taxon>Bacteriovoracaceae</taxon>
        <taxon>Peredibacter</taxon>
    </lineage>
</organism>
<dbReference type="InterPro" id="IPR036388">
    <property type="entry name" value="WH-like_DNA-bd_sf"/>
</dbReference>
<evidence type="ECO:0000256" key="5">
    <source>
        <dbReference type="PROSITE-ProRule" id="PRU01091"/>
    </source>
</evidence>
<feature type="domain" description="OmpR/PhoB-type" evidence="7">
    <location>
        <begin position="119"/>
        <end position="220"/>
    </location>
</feature>
<dbReference type="AlphaFoldDB" id="A0AAX4HME1"/>
<keyword evidence="2" id="KW-0902">Two-component regulatory system</keyword>
<dbReference type="SMART" id="SM00448">
    <property type="entry name" value="REC"/>
    <property type="match status" value="1"/>
</dbReference>
<dbReference type="Gene3D" id="3.40.50.2300">
    <property type="match status" value="1"/>
</dbReference>
<dbReference type="CDD" id="cd17574">
    <property type="entry name" value="REC_OmpR"/>
    <property type="match status" value="1"/>
</dbReference>
<dbReference type="SMART" id="SM00862">
    <property type="entry name" value="Trans_reg_C"/>
    <property type="match status" value="1"/>
</dbReference>
<feature type="domain" description="Response regulatory" evidence="6">
    <location>
        <begin position="4"/>
        <end position="118"/>
    </location>
</feature>
<feature type="modified residue" description="4-aspartylphosphate" evidence="4">
    <location>
        <position position="53"/>
    </location>
</feature>
<dbReference type="EMBL" id="CP139487">
    <property type="protein sequence ID" value="WPU64381.1"/>
    <property type="molecule type" value="Genomic_DNA"/>
</dbReference>
<evidence type="ECO:0000259" key="6">
    <source>
        <dbReference type="PROSITE" id="PS50110"/>
    </source>
</evidence>
<evidence type="ECO:0000313" key="8">
    <source>
        <dbReference type="EMBL" id="WPU64381.1"/>
    </source>
</evidence>
<dbReference type="InterPro" id="IPR016032">
    <property type="entry name" value="Sig_transdc_resp-reg_C-effctor"/>
</dbReference>
<proteinExistence type="predicted"/>
<name>A0AAX4HME1_9BACT</name>
<protein>
    <submittedName>
        <fullName evidence="8">Response regulator transcription factor</fullName>
    </submittedName>
</protein>
<dbReference type="InterPro" id="IPR001867">
    <property type="entry name" value="OmpR/PhoB-type_DNA-bd"/>
</dbReference>
<evidence type="ECO:0000256" key="2">
    <source>
        <dbReference type="ARBA" id="ARBA00023012"/>
    </source>
</evidence>
<dbReference type="PANTHER" id="PTHR48111:SF40">
    <property type="entry name" value="PHOSPHATE REGULON TRANSCRIPTIONAL REGULATORY PROTEIN PHOB"/>
    <property type="match status" value="1"/>
</dbReference>
<sequence length="220" mass="25349">MKKTIVIIEDEKEIVESLRYLLEKHQFTVNAYLSAEEFFSAKTRPDHCVYLVDWNLPGIKGIDIIRTIRLKDKISPIFMMSAYNKSDQIIEGLQSGADDYITKPFNYEELLVRVGNAHAKVSSLQDNLMNVGLKLIPEAHSVIKDGVTVNLTSREFIIFNHLYKHQTNASTREELINQFDKEMDMTARNIDVHIFSLRKKMNKINIGIETVWGTGYKIVL</sequence>
<dbReference type="SUPFAM" id="SSF52172">
    <property type="entry name" value="CheY-like"/>
    <property type="match status" value="1"/>
</dbReference>
<dbReference type="PANTHER" id="PTHR48111">
    <property type="entry name" value="REGULATOR OF RPOS"/>
    <property type="match status" value="1"/>
</dbReference>
<dbReference type="PROSITE" id="PS51755">
    <property type="entry name" value="OMPR_PHOB"/>
    <property type="match status" value="1"/>
</dbReference>
<evidence type="ECO:0000256" key="3">
    <source>
        <dbReference type="ARBA" id="ARBA00023125"/>
    </source>
</evidence>